<evidence type="ECO:0000256" key="2">
    <source>
        <dbReference type="SAM" id="SignalP"/>
    </source>
</evidence>
<dbReference type="AlphaFoldDB" id="W7A6N9"/>
<feature type="signal peptide" evidence="2">
    <location>
        <begin position="1"/>
        <end position="17"/>
    </location>
</feature>
<dbReference type="GeneID" id="20037425"/>
<protein>
    <recommendedName>
        <fullName evidence="5">Rhoptry associated adhesin</fullName>
    </recommendedName>
</protein>
<evidence type="ECO:0000256" key="1">
    <source>
        <dbReference type="SAM" id="MobiDB-lite"/>
    </source>
</evidence>
<gene>
    <name evidence="3" type="ORF">C922_02151</name>
</gene>
<dbReference type="OrthoDB" id="392803at2759"/>
<dbReference type="EMBL" id="KI965466">
    <property type="protein sequence ID" value="EUD67445.1"/>
    <property type="molecule type" value="Genomic_DNA"/>
</dbReference>
<feature type="region of interest" description="Disordered" evidence="1">
    <location>
        <begin position="57"/>
        <end position="157"/>
    </location>
</feature>
<evidence type="ECO:0000313" key="4">
    <source>
        <dbReference type="Proteomes" id="UP000030640"/>
    </source>
</evidence>
<evidence type="ECO:0008006" key="5">
    <source>
        <dbReference type="Google" id="ProtNLM"/>
    </source>
</evidence>
<keyword evidence="2" id="KW-0732">Signal</keyword>
<feature type="compositionally biased region" description="Basic and acidic residues" evidence="1">
    <location>
        <begin position="58"/>
        <end position="123"/>
    </location>
</feature>
<sequence length="270" mass="30632">MKKLLLLFLICSFKIWAENTRASKFANSKRKKNGNRMRENKLTNDDVDQYSFLSLRTANDEKAANENDTNKANKEKEGAENSNGNEKKNEDNSNGNEKKNQENTNGKEKKNEENNANEKKNDQTNDQPNDKANGQVNSEASSQSNIPNKNETVPPEKKINKENLLEYGTHGKDGHFIPSYKTLTNEILSTNNSLEKASSFLKIACSHIMKILEFIPDSKLSSQYIKVESKNVYIKDIASECQNIFFSLEKLTMTMIVLNSKMSKLVYTQG</sequence>
<dbReference type="RefSeq" id="XP_008815972.1">
    <property type="nucleotide sequence ID" value="XM_008817750.1"/>
</dbReference>
<organism evidence="3 4">
    <name type="scientific">Plasmodium inui San Antonio 1</name>
    <dbReference type="NCBI Taxonomy" id="1237626"/>
    <lineage>
        <taxon>Eukaryota</taxon>
        <taxon>Sar</taxon>
        <taxon>Alveolata</taxon>
        <taxon>Apicomplexa</taxon>
        <taxon>Aconoidasida</taxon>
        <taxon>Haemosporida</taxon>
        <taxon>Plasmodiidae</taxon>
        <taxon>Plasmodium</taxon>
        <taxon>Plasmodium (Plasmodium)</taxon>
    </lineage>
</organism>
<keyword evidence="4" id="KW-1185">Reference proteome</keyword>
<feature type="region of interest" description="Disordered" evidence="1">
    <location>
        <begin position="26"/>
        <end position="45"/>
    </location>
</feature>
<dbReference type="VEuPathDB" id="PlasmoDB:C922_02151"/>
<name>W7A6N9_9APIC</name>
<reference evidence="3 4" key="1">
    <citation type="submission" date="2013-02" db="EMBL/GenBank/DDBJ databases">
        <title>The Genome Sequence of Plasmodium inui San Antonio 1.</title>
        <authorList>
            <consortium name="The Broad Institute Genome Sequencing Platform"/>
            <consortium name="The Broad Institute Genome Sequencing Center for Infectious Disease"/>
            <person name="Neafsey D."/>
            <person name="Cheeseman I."/>
            <person name="Volkman S."/>
            <person name="Adams J."/>
            <person name="Walker B."/>
            <person name="Young S.K."/>
            <person name="Zeng Q."/>
            <person name="Gargeya S."/>
            <person name="Fitzgerald M."/>
            <person name="Haas B."/>
            <person name="Abouelleil A."/>
            <person name="Alvarado L."/>
            <person name="Arachchi H.M."/>
            <person name="Berlin A.M."/>
            <person name="Chapman S.B."/>
            <person name="Dewar J."/>
            <person name="Goldberg J."/>
            <person name="Griggs A."/>
            <person name="Gujja S."/>
            <person name="Hansen M."/>
            <person name="Howarth C."/>
            <person name="Imamovic A."/>
            <person name="Larimer J."/>
            <person name="McCowan C."/>
            <person name="Murphy C."/>
            <person name="Neiman D."/>
            <person name="Pearson M."/>
            <person name="Priest M."/>
            <person name="Roberts A."/>
            <person name="Saif S."/>
            <person name="Shea T."/>
            <person name="Sisk P."/>
            <person name="Sykes S."/>
            <person name="Wortman J."/>
            <person name="Nusbaum C."/>
            <person name="Birren B."/>
        </authorList>
    </citation>
    <scope>NUCLEOTIDE SEQUENCE [LARGE SCALE GENOMIC DNA]</scope>
    <source>
        <strain evidence="3 4">San Antonio 1</strain>
    </source>
</reference>
<feature type="compositionally biased region" description="Polar residues" evidence="1">
    <location>
        <begin position="124"/>
        <end position="151"/>
    </location>
</feature>
<feature type="chain" id="PRO_5004890279" description="Rhoptry associated adhesin" evidence="2">
    <location>
        <begin position="18"/>
        <end position="270"/>
    </location>
</feature>
<accession>W7A6N9</accession>
<proteinExistence type="predicted"/>
<dbReference type="Proteomes" id="UP000030640">
    <property type="component" value="Unassembled WGS sequence"/>
</dbReference>
<evidence type="ECO:0000313" key="3">
    <source>
        <dbReference type="EMBL" id="EUD67445.1"/>
    </source>
</evidence>